<dbReference type="STRING" id="487184.SAMN05216421_2200"/>
<protein>
    <submittedName>
        <fullName evidence="1">Uncharacterized protein</fullName>
    </submittedName>
</protein>
<proteinExistence type="predicted"/>
<evidence type="ECO:0000313" key="1">
    <source>
        <dbReference type="EMBL" id="SDS79010.1"/>
    </source>
</evidence>
<evidence type="ECO:0000313" key="2">
    <source>
        <dbReference type="Proteomes" id="UP000243207"/>
    </source>
</evidence>
<gene>
    <name evidence="1" type="ORF">SAMN05216421_2200</name>
</gene>
<sequence>MRQPDIEIYLRDDHLDDLFNWLGREVGQLNLHAPTGLTQRGSLKTSHTTPVMVVRKAAGKWASIWFDSDQTPWETDVDCARAVHAGIGHEVRCSVGGWTESDGEADADRWLKVNSEGEAEFVWAQKP</sequence>
<keyword evidence="2" id="KW-1185">Reference proteome</keyword>
<name>A0A1H1V308_9GAMM</name>
<dbReference type="AlphaFoldDB" id="A0A1H1V308"/>
<dbReference type="Proteomes" id="UP000243207">
    <property type="component" value="Chromosome I"/>
</dbReference>
<dbReference type="OrthoDB" id="1495305at2"/>
<organism evidence="1 2">
    <name type="scientific">Halopseudomonas xinjiangensis</name>
    <dbReference type="NCBI Taxonomy" id="487184"/>
    <lineage>
        <taxon>Bacteria</taxon>
        <taxon>Pseudomonadati</taxon>
        <taxon>Pseudomonadota</taxon>
        <taxon>Gammaproteobacteria</taxon>
        <taxon>Pseudomonadales</taxon>
        <taxon>Pseudomonadaceae</taxon>
        <taxon>Halopseudomonas</taxon>
    </lineage>
</organism>
<accession>A0A1H1V308</accession>
<reference evidence="2" key="1">
    <citation type="submission" date="2016-10" db="EMBL/GenBank/DDBJ databases">
        <authorList>
            <person name="Varghese N."/>
            <person name="Submissions S."/>
        </authorList>
    </citation>
    <scope>NUCLEOTIDE SEQUENCE [LARGE SCALE GENOMIC DNA]</scope>
    <source>
        <strain evidence="2">NRRL B-51270</strain>
    </source>
</reference>
<dbReference type="EMBL" id="LT629736">
    <property type="protein sequence ID" value="SDS79010.1"/>
    <property type="molecule type" value="Genomic_DNA"/>
</dbReference>
<dbReference type="RefSeq" id="WP_093394498.1">
    <property type="nucleotide sequence ID" value="NZ_LT629736.1"/>
</dbReference>